<dbReference type="AlphaFoldDB" id="A0A1E3IEI5"/>
<dbReference type="VEuPathDB" id="FungiDB:L203_03808"/>
<name>A0A1E3IEI5_9TREE</name>
<keyword evidence="4" id="KW-1185">Reference proteome</keyword>
<feature type="region of interest" description="Disordered" evidence="2">
    <location>
        <begin position="830"/>
        <end position="867"/>
    </location>
</feature>
<dbReference type="Pfam" id="PF00505">
    <property type="entry name" value="HMG_box"/>
    <property type="match status" value="1"/>
</dbReference>
<feature type="compositionally biased region" description="Low complexity" evidence="2">
    <location>
        <begin position="76"/>
        <end position="91"/>
    </location>
</feature>
<dbReference type="GO" id="GO:0003677">
    <property type="term" value="F:DNA binding"/>
    <property type="evidence" value="ECO:0007669"/>
    <property type="project" value="UniProtKB-UniRule"/>
</dbReference>
<dbReference type="PROSITE" id="PS50118">
    <property type="entry name" value="HMG_BOX_2"/>
    <property type="match status" value="2"/>
</dbReference>
<feature type="compositionally biased region" description="Polar residues" evidence="2">
    <location>
        <begin position="133"/>
        <end position="194"/>
    </location>
</feature>
<dbReference type="EMBL" id="CP143787">
    <property type="protein sequence ID" value="WVN88481.1"/>
    <property type="molecule type" value="Genomic_DNA"/>
</dbReference>
<dbReference type="RefSeq" id="XP_066069181.1">
    <property type="nucleotide sequence ID" value="XM_066213084.1"/>
</dbReference>
<feature type="compositionally biased region" description="Polar residues" evidence="2">
    <location>
        <begin position="637"/>
        <end position="670"/>
    </location>
</feature>
<dbReference type="PANTHER" id="PTHR48112:SF22">
    <property type="entry name" value="MITOCHONDRIAL TRANSCRIPTION FACTOR A, ISOFORM B"/>
    <property type="match status" value="1"/>
</dbReference>
<feature type="compositionally biased region" description="Polar residues" evidence="2">
    <location>
        <begin position="310"/>
        <end position="322"/>
    </location>
</feature>
<feature type="region of interest" description="Disordered" evidence="2">
    <location>
        <begin position="597"/>
        <end position="692"/>
    </location>
</feature>
<dbReference type="GO" id="GO:0005634">
    <property type="term" value="C:nucleus"/>
    <property type="evidence" value="ECO:0007669"/>
    <property type="project" value="UniProtKB-UniRule"/>
</dbReference>
<keyword evidence="1" id="KW-0238">DNA-binding</keyword>
<feature type="compositionally biased region" description="Polar residues" evidence="2">
    <location>
        <begin position="1"/>
        <end position="15"/>
    </location>
</feature>
<dbReference type="GeneID" id="91087902"/>
<dbReference type="Pfam" id="PF09011">
    <property type="entry name" value="HMG_box_2"/>
    <property type="match status" value="1"/>
</dbReference>
<dbReference type="SMART" id="SM00398">
    <property type="entry name" value="HMG"/>
    <property type="match status" value="2"/>
</dbReference>
<reference evidence="3" key="2">
    <citation type="journal article" date="2022" name="Elife">
        <title>Obligate sexual reproduction of a homothallic fungus closely related to the Cryptococcus pathogenic species complex.</title>
        <authorList>
            <person name="Passer A.R."/>
            <person name="Clancey S.A."/>
            <person name="Shea T."/>
            <person name="David-Palma M."/>
            <person name="Averette A.F."/>
            <person name="Boekhout T."/>
            <person name="Porcel B.M."/>
            <person name="Nowrousian M."/>
            <person name="Cuomo C.A."/>
            <person name="Sun S."/>
            <person name="Heitman J."/>
            <person name="Coelho M.A."/>
        </authorList>
    </citation>
    <scope>NUCLEOTIDE SEQUENCE</scope>
    <source>
        <strain evidence="3">CBS 7841</strain>
    </source>
</reference>
<feature type="compositionally biased region" description="Basic and acidic residues" evidence="2">
    <location>
        <begin position="379"/>
        <end position="397"/>
    </location>
</feature>
<feature type="region of interest" description="Disordered" evidence="2">
    <location>
        <begin position="307"/>
        <end position="411"/>
    </location>
</feature>
<gene>
    <name evidence="3" type="ORF">L203_103692</name>
</gene>
<proteinExistence type="predicted"/>
<dbReference type="OrthoDB" id="5550281at2759"/>
<feature type="compositionally biased region" description="Low complexity" evidence="2">
    <location>
        <begin position="751"/>
        <end position="768"/>
    </location>
</feature>
<evidence type="ECO:0000256" key="2">
    <source>
        <dbReference type="SAM" id="MobiDB-lite"/>
    </source>
</evidence>
<feature type="region of interest" description="Disordered" evidence="2">
    <location>
        <begin position="1"/>
        <end position="280"/>
    </location>
</feature>
<evidence type="ECO:0000313" key="3">
    <source>
        <dbReference type="EMBL" id="WVN88481.1"/>
    </source>
</evidence>
<dbReference type="Gene3D" id="1.10.30.10">
    <property type="entry name" value="High mobility group box domain"/>
    <property type="match status" value="2"/>
</dbReference>
<dbReference type="InterPro" id="IPR036910">
    <property type="entry name" value="HMG_box_dom_sf"/>
</dbReference>
<feature type="compositionally biased region" description="Pro residues" evidence="2">
    <location>
        <begin position="98"/>
        <end position="109"/>
    </location>
</feature>
<dbReference type="KEGG" id="cdep:91087902"/>
<reference evidence="3" key="3">
    <citation type="submission" date="2024-01" db="EMBL/GenBank/DDBJ databases">
        <authorList>
            <person name="Coelho M.A."/>
            <person name="David-Palma M."/>
            <person name="Shea T."/>
            <person name="Sun S."/>
            <person name="Cuomo C.A."/>
            <person name="Heitman J."/>
        </authorList>
    </citation>
    <scope>NUCLEOTIDE SEQUENCE</scope>
    <source>
        <strain evidence="3">CBS 7841</strain>
    </source>
</reference>
<accession>A0A1E3IEI5</accession>
<feature type="compositionally biased region" description="Basic and acidic residues" evidence="2">
    <location>
        <begin position="597"/>
        <end position="610"/>
    </location>
</feature>
<reference evidence="3" key="1">
    <citation type="submission" date="2016-06" db="EMBL/GenBank/DDBJ databases">
        <authorList>
            <person name="Cuomo C."/>
            <person name="Litvintseva A."/>
            <person name="Heitman J."/>
            <person name="Chen Y."/>
            <person name="Sun S."/>
            <person name="Springer D."/>
            <person name="Dromer F."/>
            <person name="Young S."/>
            <person name="Zeng Q."/>
            <person name="Chapman S."/>
            <person name="Gujja S."/>
            <person name="Saif S."/>
            <person name="Birren B."/>
        </authorList>
    </citation>
    <scope>NUCLEOTIDE SEQUENCE</scope>
    <source>
        <strain evidence="3">CBS 7841</strain>
    </source>
</reference>
<dbReference type="SUPFAM" id="SSF47095">
    <property type="entry name" value="HMG-box"/>
    <property type="match status" value="2"/>
</dbReference>
<dbReference type="InterPro" id="IPR009071">
    <property type="entry name" value="HMG_box_dom"/>
</dbReference>
<feature type="compositionally biased region" description="Basic and acidic residues" evidence="2">
    <location>
        <begin position="843"/>
        <end position="860"/>
    </location>
</feature>
<organism evidence="3 4">
    <name type="scientific">Cryptococcus depauperatus CBS 7841</name>
    <dbReference type="NCBI Taxonomy" id="1295531"/>
    <lineage>
        <taxon>Eukaryota</taxon>
        <taxon>Fungi</taxon>
        <taxon>Dikarya</taxon>
        <taxon>Basidiomycota</taxon>
        <taxon>Agaricomycotina</taxon>
        <taxon>Tremellomycetes</taxon>
        <taxon>Tremellales</taxon>
        <taxon>Cryptococcaceae</taxon>
        <taxon>Cryptococcus</taxon>
    </lineage>
</organism>
<evidence type="ECO:0000313" key="4">
    <source>
        <dbReference type="Proteomes" id="UP000094043"/>
    </source>
</evidence>
<dbReference type="PANTHER" id="PTHR48112">
    <property type="entry name" value="HIGH MOBILITY GROUP PROTEIN DSP1"/>
    <property type="match status" value="1"/>
</dbReference>
<dbReference type="Proteomes" id="UP000094043">
    <property type="component" value="Chromosome 4"/>
</dbReference>
<feature type="compositionally biased region" description="Basic and acidic residues" evidence="2">
    <location>
        <begin position="344"/>
        <end position="353"/>
    </location>
</feature>
<feature type="region of interest" description="Disordered" evidence="2">
    <location>
        <begin position="744"/>
        <end position="801"/>
    </location>
</feature>
<feature type="compositionally biased region" description="Polar residues" evidence="2">
    <location>
        <begin position="206"/>
        <end position="230"/>
    </location>
</feature>
<protein>
    <submittedName>
        <fullName evidence="3">Uncharacterized protein</fullName>
    </submittedName>
</protein>
<feature type="compositionally biased region" description="Low complexity" evidence="2">
    <location>
        <begin position="242"/>
        <end position="266"/>
    </location>
</feature>
<evidence type="ECO:0000256" key="1">
    <source>
        <dbReference type="ARBA" id="ARBA00023125"/>
    </source>
</evidence>
<feature type="region of interest" description="Disordered" evidence="2">
    <location>
        <begin position="503"/>
        <end position="527"/>
    </location>
</feature>
<dbReference type="InterPro" id="IPR050342">
    <property type="entry name" value="HMGB"/>
</dbReference>
<sequence>METNASESGSTTQWPPSGAETYPQGAHRRSGSNARAYAVEDGHLDKSNGGQALYIGNPENYVSYQQRQGGYGAGISNASSPSTLPSSRRASGQNSKITPPPGQANPPPSGYYTQGAKVHQSSYQPTSAPPQVLTHNFNAIPGQPQSAHTYSQYPPYSQHAQQSAPWNYPHNYSQHQQSRHTPTQSNTLAQSSGGAQHRHPPASYDYASSATTIQQWPGSEQPKTGPTHQQPWLPAPQTARMSQQQSSQQAQSTGQGSTPTQGQGSSPMIPQGNWQGYSAIPHHSMSGHMMPNQGYWAQPQWAAYYGGQPPHQTSHSVQSHVFSQAPGGNHLGSPILHGIARQRSSQDKRHSEDEDRDWSEEYPGLGKRFSYTNVDGVIGDDKGGKKKKKGEEKEKPAPKARSHLHPPKQAPSAWQLFFADELIKAKSSTNQSEEIKSPGGTMHSNKLNVAVIAKEAGVAYANLSEERKKYYAEKVKEHREQYAKDLAAWQATLTPEDIRAENAFRAQQRKEGKSRKGNIKDPNAPKKPLSAYFLFLKAIRENEIIREQVWGDESETTKQSVMAAQKWRSLTDNEKKPYLEQAEHDKQAYEVARKQYEDDAAARARGEDIPVRPVIDVSSSPPKPPASMLRSGPSPAENHSVQNTRQQITSQSGFASAQVKLSPQSNSNSPIHPVLPTYQPTSPPAATAQFDPPASLNIEEFQEFTDSLEMDLSGLGTIDNIGVGGEGGEGWDELQQLMDSSVDYSSAKLDSSAPHPSTSAIAAAAPTSGLESAELSVAPTYNEAEAETAREAPTGQLTAAEINDKVQVQRIAERSEGKLVVPPALGVVTDDPEQGIPVVVGSRDAEEKNLELPTETKREGLPAVDGL</sequence>